<dbReference type="OrthoDB" id="1699170at2759"/>
<name>A0A5N6MIM9_9ASTR</name>
<keyword evidence="3" id="KW-1185">Reference proteome</keyword>
<organism evidence="2 3">
    <name type="scientific">Mikania micrantha</name>
    <name type="common">bitter vine</name>
    <dbReference type="NCBI Taxonomy" id="192012"/>
    <lineage>
        <taxon>Eukaryota</taxon>
        <taxon>Viridiplantae</taxon>
        <taxon>Streptophyta</taxon>
        <taxon>Embryophyta</taxon>
        <taxon>Tracheophyta</taxon>
        <taxon>Spermatophyta</taxon>
        <taxon>Magnoliopsida</taxon>
        <taxon>eudicotyledons</taxon>
        <taxon>Gunneridae</taxon>
        <taxon>Pentapetalae</taxon>
        <taxon>asterids</taxon>
        <taxon>campanulids</taxon>
        <taxon>Asterales</taxon>
        <taxon>Asteraceae</taxon>
        <taxon>Asteroideae</taxon>
        <taxon>Heliantheae alliance</taxon>
        <taxon>Eupatorieae</taxon>
        <taxon>Mikania</taxon>
    </lineage>
</organism>
<feature type="domain" description="DUF676" evidence="1">
    <location>
        <begin position="15"/>
        <end position="115"/>
    </location>
</feature>
<gene>
    <name evidence="2" type="ORF">E3N88_29226</name>
</gene>
<evidence type="ECO:0000259" key="1">
    <source>
        <dbReference type="Pfam" id="PF05057"/>
    </source>
</evidence>
<dbReference type="EMBL" id="SZYD01000015">
    <property type="protein sequence ID" value="KAD3640003.1"/>
    <property type="molecule type" value="Genomic_DNA"/>
</dbReference>
<sequence>MFLLAICCRAVSKVTSRRSLVHCSERNATSQTLEGVDIMDERLSEEISFVAHSVGGLVQDMLLGDFIDDLESIDDLLVANSEETKATIGGLIRVNFVTLATPCLGSRGNKQVVYLNLLLPFQGIFLKEVV</sequence>
<accession>A0A5N6MIM9</accession>
<protein>
    <recommendedName>
        <fullName evidence="1">DUF676 domain-containing protein</fullName>
    </recommendedName>
</protein>
<dbReference type="Proteomes" id="UP000326396">
    <property type="component" value="Linkage Group LG5"/>
</dbReference>
<dbReference type="InterPro" id="IPR007751">
    <property type="entry name" value="DUF676_lipase-like"/>
</dbReference>
<evidence type="ECO:0000313" key="3">
    <source>
        <dbReference type="Proteomes" id="UP000326396"/>
    </source>
</evidence>
<proteinExistence type="predicted"/>
<reference evidence="2 3" key="1">
    <citation type="submission" date="2019-05" db="EMBL/GenBank/DDBJ databases">
        <title>Mikania micrantha, genome provides insights into the molecular mechanism of rapid growth.</title>
        <authorList>
            <person name="Liu B."/>
        </authorList>
    </citation>
    <scope>NUCLEOTIDE SEQUENCE [LARGE SCALE GENOMIC DNA]</scope>
    <source>
        <strain evidence="2">NLD-2019</strain>
        <tissue evidence="2">Leaf</tissue>
    </source>
</reference>
<dbReference type="InterPro" id="IPR044294">
    <property type="entry name" value="Lipase-like"/>
</dbReference>
<dbReference type="Pfam" id="PF05057">
    <property type="entry name" value="DUF676"/>
    <property type="match status" value="1"/>
</dbReference>
<dbReference type="PANTHER" id="PTHR12482:SF14">
    <property type="entry name" value="LIPASE YOR059C ISOFORM X1"/>
    <property type="match status" value="1"/>
</dbReference>
<evidence type="ECO:0000313" key="2">
    <source>
        <dbReference type="EMBL" id="KAD3640003.1"/>
    </source>
</evidence>
<comment type="caution">
    <text evidence="2">The sequence shown here is derived from an EMBL/GenBank/DDBJ whole genome shotgun (WGS) entry which is preliminary data.</text>
</comment>
<dbReference type="PANTHER" id="PTHR12482">
    <property type="entry name" value="LIPASE ROG1-RELATED-RELATED"/>
    <property type="match status" value="1"/>
</dbReference>
<dbReference type="AlphaFoldDB" id="A0A5N6MIM9"/>